<dbReference type="RefSeq" id="WP_157565460.1">
    <property type="nucleotide sequence ID" value="NZ_WPIK01000005.1"/>
</dbReference>
<feature type="domain" description="WCX" evidence="2">
    <location>
        <begin position="220"/>
        <end position="295"/>
    </location>
</feature>
<dbReference type="InterPro" id="IPR057727">
    <property type="entry name" value="WCX_dom"/>
</dbReference>
<protein>
    <submittedName>
        <fullName evidence="3">WYL domain-containing protein</fullName>
    </submittedName>
</protein>
<comment type="caution">
    <text evidence="3">The sequence shown here is derived from an EMBL/GenBank/DDBJ whole genome shotgun (WGS) entry which is preliminary data.</text>
</comment>
<dbReference type="PANTHER" id="PTHR34580">
    <property type="match status" value="1"/>
</dbReference>
<dbReference type="InterPro" id="IPR026881">
    <property type="entry name" value="WYL_dom"/>
</dbReference>
<dbReference type="InterPro" id="IPR051534">
    <property type="entry name" value="CBASS_pafABC_assoc_protein"/>
</dbReference>
<dbReference type="PANTHER" id="PTHR34580:SF9">
    <property type="entry name" value="SLL5097 PROTEIN"/>
    <property type="match status" value="1"/>
</dbReference>
<dbReference type="PROSITE" id="PS52050">
    <property type="entry name" value="WYL"/>
    <property type="match status" value="1"/>
</dbReference>
<dbReference type="AlphaFoldDB" id="A0A7K1SVB7"/>
<evidence type="ECO:0000313" key="4">
    <source>
        <dbReference type="Proteomes" id="UP000462014"/>
    </source>
</evidence>
<accession>A0A7K1SVB7</accession>
<dbReference type="Proteomes" id="UP000462014">
    <property type="component" value="Unassembled WGS sequence"/>
</dbReference>
<proteinExistence type="predicted"/>
<organism evidence="3 4">
    <name type="scientific">Mucilaginibacter arboris</name>
    <dbReference type="NCBI Taxonomy" id="2682090"/>
    <lineage>
        <taxon>Bacteria</taxon>
        <taxon>Pseudomonadati</taxon>
        <taxon>Bacteroidota</taxon>
        <taxon>Sphingobacteriia</taxon>
        <taxon>Sphingobacteriales</taxon>
        <taxon>Sphingobacteriaceae</taxon>
        <taxon>Mucilaginibacter</taxon>
    </lineage>
</organism>
<keyword evidence="4" id="KW-1185">Reference proteome</keyword>
<evidence type="ECO:0000313" key="3">
    <source>
        <dbReference type="EMBL" id="MVN21265.1"/>
    </source>
</evidence>
<evidence type="ECO:0000259" key="2">
    <source>
        <dbReference type="Pfam" id="PF25583"/>
    </source>
</evidence>
<evidence type="ECO:0000259" key="1">
    <source>
        <dbReference type="Pfam" id="PF13280"/>
    </source>
</evidence>
<gene>
    <name evidence="3" type="ORF">GO621_06920</name>
</gene>
<sequence length="299" mass="35123">MSNKEMLLRYSAIIRRLEKSPATLKEIESDLEKESKLHGVDLKVSKKTFKRDLDAINLLYKRSIQFNFSKKKYEIDKVKNELFSDRLLEAFDTYNALNINAALSEHLDFEKQKPLGLENFHGLLHAIKNRLQVNLNYQTFWHEERSLRKTNPYFLKEFKNRWYLIAKDLKDNTIKTYGLDRITGIEITKKKFTYPINQNPKEKFQHSFGIIGSIDGSVPEKVILSFTVQQGKYVKTLSLHQSQEILINNEKELRIQLKVYIAFDFIKELLSYGDGVKVIEPASLIDVVKEAHRRAFKLY</sequence>
<dbReference type="Pfam" id="PF13280">
    <property type="entry name" value="WYL"/>
    <property type="match status" value="1"/>
</dbReference>
<name>A0A7K1SVB7_9SPHI</name>
<dbReference type="EMBL" id="WPIK01000005">
    <property type="protein sequence ID" value="MVN21265.1"/>
    <property type="molecule type" value="Genomic_DNA"/>
</dbReference>
<reference evidence="3 4" key="1">
    <citation type="submission" date="2019-12" db="EMBL/GenBank/DDBJ databases">
        <title>Mucilaginibacter sp. HMF7410 genome sequencing and assembly.</title>
        <authorList>
            <person name="Kang H."/>
            <person name="Cha I."/>
            <person name="Kim H."/>
            <person name="Joh K."/>
        </authorList>
    </citation>
    <scope>NUCLEOTIDE SEQUENCE [LARGE SCALE GENOMIC DNA]</scope>
    <source>
        <strain evidence="3 4">HMF7410</strain>
    </source>
</reference>
<dbReference type="Pfam" id="PF25583">
    <property type="entry name" value="WCX"/>
    <property type="match status" value="1"/>
</dbReference>
<feature type="domain" description="WYL" evidence="1">
    <location>
        <begin position="119"/>
        <end position="187"/>
    </location>
</feature>